<dbReference type="EC" id="3.6.4.13" evidence="1"/>
<evidence type="ECO:0000313" key="15">
    <source>
        <dbReference type="EMBL" id="SDF69111.1"/>
    </source>
</evidence>
<evidence type="ECO:0000256" key="2">
    <source>
        <dbReference type="ARBA" id="ARBA00022490"/>
    </source>
</evidence>
<dbReference type="PROSITE" id="PS51194">
    <property type="entry name" value="HELICASE_CTER"/>
    <property type="match status" value="1"/>
</dbReference>
<comment type="catalytic activity">
    <reaction evidence="8">
        <text>ATP + H2O = ADP + phosphate + H(+)</text>
        <dbReference type="Rhea" id="RHEA:13065"/>
        <dbReference type="ChEBI" id="CHEBI:15377"/>
        <dbReference type="ChEBI" id="CHEBI:15378"/>
        <dbReference type="ChEBI" id="CHEBI:30616"/>
        <dbReference type="ChEBI" id="CHEBI:43474"/>
        <dbReference type="ChEBI" id="CHEBI:456216"/>
        <dbReference type="EC" id="3.6.4.13"/>
    </reaction>
</comment>
<dbReference type="InterPro" id="IPR001650">
    <property type="entry name" value="Helicase_C-like"/>
</dbReference>
<evidence type="ECO:0000256" key="6">
    <source>
        <dbReference type="ARBA" id="ARBA00022840"/>
    </source>
</evidence>
<keyword evidence="6" id="KW-0067">ATP-binding</keyword>
<keyword evidence="16" id="KW-1185">Reference proteome</keyword>
<dbReference type="Pfam" id="PF00270">
    <property type="entry name" value="DEAD"/>
    <property type="match status" value="1"/>
</dbReference>
<dbReference type="GO" id="GO:0003676">
    <property type="term" value="F:nucleic acid binding"/>
    <property type="evidence" value="ECO:0007669"/>
    <property type="project" value="InterPro"/>
</dbReference>
<evidence type="ECO:0000256" key="4">
    <source>
        <dbReference type="ARBA" id="ARBA00022801"/>
    </source>
</evidence>
<dbReference type="InterPro" id="IPR011545">
    <property type="entry name" value="DEAD/DEAH_box_helicase_dom"/>
</dbReference>
<dbReference type="InterPro" id="IPR044742">
    <property type="entry name" value="DEAD/DEAH_RhlB"/>
</dbReference>
<feature type="domain" description="Helicase ATP-binding" evidence="12">
    <location>
        <begin position="32"/>
        <end position="205"/>
    </location>
</feature>
<feature type="compositionally biased region" description="Basic and acidic residues" evidence="11">
    <location>
        <begin position="556"/>
        <end position="578"/>
    </location>
</feature>
<organism evidence="15 16">
    <name type="scientific">Limimonas halophila</name>
    <dbReference type="NCBI Taxonomy" id="1082479"/>
    <lineage>
        <taxon>Bacteria</taxon>
        <taxon>Pseudomonadati</taxon>
        <taxon>Pseudomonadota</taxon>
        <taxon>Alphaproteobacteria</taxon>
        <taxon>Rhodospirillales</taxon>
        <taxon>Rhodovibrionaceae</taxon>
        <taxon>Limimonas</taxon>
    </lineage>
</organism>
<dbReference type="Gene3D" id="3.40.50.300">
    <property type="entry name" value="P-loop containing nucleotide triphosphate hydrolases"/>
    <property type="match status" value="2"/>
</dbReference>
<keyword evidence="3" id="KW-0547">Nucleotide-binding</keyword>
<evidence type="ECO:0000259" key="14">
    <source>
        <dbReference type="PROSITE" id="PS51195"/>
    </source>
</evidence>
<dbReference type="AlphaFoldDB" id="A0A1G7N597"/>
<feature type="short sequence motif" description="Q motif" evidence="10">
    <location>
        <begin position="1"/>
        <end position="29"/>
    </location>
</feature>
<dbReference type="GO" id="GO:0009266">
    <property type="term" value="P:response to temperature stimulus"/>
    <property type="evidence" value="ECO:0007669"/>
    <property type="project" value="UniProtKB-ARBA"/>
</dbReference>
<feature type="domain" description="DEAD-box RNA helicase Q" evidence="14">
    <location>
        <begin position="1"/>
        <end position="29"/>
    </location>
</feature>
<evidence type="ECO:0000256" key="3">
    <source>
        <dbReference type="ARBA" id="ARBA00022741"/>
    </source>
</evidence>
<dbReference type="GO" id="GO:0042255">
    <property type="term" value="P:ribosome assembly"/>
    <property type="evidence" value="ECO:0007669"/>
    <property type="project" value="UniProtKB-ARBA"/>
</dbReference>
<keyword evidence="2" id="KW-0963">Cytoplasm</keyword>
<dbReference type="GO" id="GO:0003724">
    <property type="term" value="F:RNA helicase activity"/>
    <property type="evidence" value="ECO:0007669"/>
    <property type="project" value="UniProtKB-EC"/>
</dbReference>
<proteinExistence type="inferred from homology"/>
<dbReference type="SMART" id="SM00487">
    <property type="entry name" value="DEXDc"/>
    <property type="match status" value="1"/>
</dbReference>
<feature type="compositionally biased region" description="Low complexity" evidence="11">
    <location>
        <begin position="442"/>
        <end position="492"/>
    </location>
</feature>
<dbReference type="CDD" id="cd00268">
    <property type="entry name" value="DEADc"/>
    <property type="match status" value="1"/>
</dbReference>
<sequence length="639" mass="68437">MTFEELGLSDELLRALSDSGYTEPTPIQQQAIPHVLRGRDILGCAQTGTGKTASFTLPMIDVLAEGRAKARMPRSLILAPTRELAAQVAESFDKYGQNHKLSKALLIGGTSISEQEKKLNRGVDVLIATPGRLLDLFDRGRILLADVKILVIDESDRMLDMGFIPDIERLVKLLPPIKQTLMFSATMPKEIRKLAERFLINPKEVSVTPPASAAETVTQGLIRCPGQHKRKALNSLLDSEQPERGLIFCNRKRDVGSLAQALKKRELSVDELHGDMDQGSRMEALERFRQGHSKLLVCSDVAARGLDIPDCSHVLNYDVPNNAEDYVHRIGRTGRAGRSGKAFMLATPADAKTLATIEKTLGGEIPPVELADVRVLGRDEVEGPIQSDGAKTKDADAGKQKDGGKSSKRRRSRRRKQQPETAEADTQQTGEPEAAATAQTDGAGEPAPAEAASVEASQPADTAGEQRAAAAARDAAPAAAEANAETDTAAQADGEDKAKAGSRSRRTRGGRRRRTKGRQQQADGGDTAEAAAQPVEADSEPAQAANGQPEDGDAQPAEREAKAQDKPDTTQDKPDKAAKGKGKGGKTAKSAPQQPGSTLPERQRESKVGEQVPNGRKSKPFGDHTPAFLLKPVPESATL</sequence>
<comment type="similarity">
    <text evidence="7">Belongs to the DEAD box helicase family.</text>
</comment>
<dbReference type="InterPro" id="IPR014014">
    <property type="entry name" value="RNA_helicase_DEAD_Q_motif"/>
</dbReference>
<feature type="compositionally biased region" description="Basic residues" evidence="11">
    <location>
        <begin position="406"/>
        <end position="416"/>
    </location>
</feature>
<dbReference type="InterPro" id="IPR027417">
    <property type="entry name" value="P-loop_NTPase"/>
</dbReference>
<dbReference type="GO" id="GO:0005524">
    <property type="term" value="F:ATP binding"/>
    <property type="evidence" value="ECO:0007669"/>
    <property type="project" value="UniProtKB-KW"/>
</dbReference>
<gene>
    <name evidence="15" type="ORF">SAMN05216241_10224</name>
</gene>
<evidence type="ECO:0000256" key="10">
    <source>
        <dbReference type="PROSITE-ProRule" id="PRU00552"/>
    </source>
</evidence>
<dbReference type="OrthoDB" id="9805696at2"/>
<protein>
    <recommendedName>
        <fullName evidence="9">DEAD-box ATP-dependent RNA helicase RhpA</fullName>
        <ecNumber evidence="1">3.6.4.13</ecNumber>
    </recommendedName>
</protein>
<name>A0A1G7N597_9PROT</name>
<dbReference type="InterPro" id="IPR014001">
    <property type="entry name" value="Helicase_ATP-bd"/>
</dbReference>
<dbReference type="SMART" id="SM00490">
    <property type="entry name" value="HELICc"/>
    <property type="match status" value="1"/>
</dbReference>
<keyword evidence="5 15" id="KW-0347">Helicase</keyword>
<dbReference type="PROSITE" id="PS51192">
    <property type="entry name" value="HELICASE_ATP_BIND_1"/>
    <property type="match status" value="1"/>
</dbReference>
<accession>A0A1G7N597</accession>
<dbReference type="GO" id="GO:0016787">
    <property type="term" value="F:hydrolase activity"/>
    <property type="evidence" value="ECO:0007669"/>
    <property type="project" value="UniProtKB-KW"/>
</dbReference>
<dbReference type="PROSITE" id="PS51195">
    <property type="entry name" value="Q_MOTIF"/>
    <property type="match status" value="1"/>
</dbReference>
<dbReference type="CDD" id="cd18787">
    <property type="entry name" value="SF2_C_DEAD"/>
    <property type="match status" value="1"/>
</dbReference>
<dbReference type="PANTHER" id="PTHR47959">
    <property type="entry name" value="ATP-DEPENDENT RNA HELICASE RHLE-RELATED"/>
    <property type="match status" value="1"/>
</dbReference>
<evidence type="ECO:0000256" key="8">
    <source>
        <dbReference type="ARBA" id="ARBA00047984"/>
    </source>
</evidence>
<keyword evidence="4" id="KW-0378">Hydrolase</keyword>
<dbReference type="SUPFAM" id="SSF52540">
    <property type="entry name" value="P-loop containing nucleoside triphosphate hydrolases"/>
    <property type="match status" value="1"/>
</dbReference>
<evidence type="ECO:0000256" key="1">
    <source>
        <dbReference type="ARBA" id="ARBA00012552"/>
    </source>
</evidence>
<dbReference type="InterPro" id="IPR050079">
    <property type="entry name" value="DEAD_box_RNA_helicase"/>
</dbReference>
<feature type="compositionally biased region" description="Basic and acidic residues" evidence="11">
    <location>
        <begin position="390"/>
        <end position="405"/>
    </location>
</feature>
<evidence type="ECO:0000256" key="7">
    <source>
        <dbReference type="ARBA" id="ARBA00038437"/>
    </source>
</evidence>
<evidence type="ECO:0000259" key="12">
    <source>
        <dbReference type="PROSITE" id="PS51192"/>
    </source>
</evidence>
<reference evidence="15 16" key="1">
    <citation type="submission" date="2016-10" db="EMBL/GenBank/DDBJ databases">
        <authorList>
            <person name="de Groot N.N."/>
        </authorList>
    </citation>
    <scope>NUCLEOTIDE SEQUENCE [LARGE SCALE GENOMIC DNA]</scope>
    <source>
        <strain evidence="15 16">DSM 25584</strain>
    </source>
</reference>
<feature type="domain" description="Helicase C-terminal" evidence="13">
    <location>
        <begin position="216"/>
        <end position="376"/>
    </location>
</feature>
<feature type="compositionally biased region" description="Basic residues" evidence="11">
    <location>
        <begin position="500"/>
        <end position="517"/>
    </location>
</feature>
<evidence type="ECO:0000256" key="9">
    <source>
        <dbReference type="ARBA" id="ARBA00074363"/>
    </source>
</evidence>
<evidence type="ECO:0000256" key="5">
    <source>
        <dbReference type="ARBA" id="ARBA00022806"/>
    </source>
</evidence>
<dbReference type="PANTHER" id="PTHR47959:SF13">
    <property type="entry name" value="ATP-DEPENDENT RNA HELICASE RHLE"/>
    <property type="match status" value="1"/>
</dbReference>
<dbReference type="EMBL" id="FNCE01000002">
    <property type="protein sequence ID" value="SDF69111.1"/>
    <property type="molecule type" value="Genomic_DNA"/>
</dbReference>
<evidence type="ECO:0000313" key="16">
    <source>
        <dbReference type="Proteomes" id="UP000199415"/>
    </source>
</evidence>
<dbReference type="STRING" id="1082479.SAMN05216241_10224"/>
<evidence type="ECO:0000259" key="13">
    <source>
        <dbReference type="PROSITE" id="PS51194"/>
    </source>
</evidence>
<evidence type="ECO:0000256" key="11">
    <source>
        <dbReference type="SAM" id="MobiDB-lite"/>
    </source>
</evidence>
<feature type="region of interest" description="Disordered" evidence="11">
    <location>
        <begin position="382"/>
        <end position="639"/>
    </location>
</feature>
<dbReference type="RefSeq" id="WP_090018680.1">
    <property type="nucleotide sequence ID" value="NZ_FNCE01000002.1"/>
</dbReference>
<dbReference type="Pfam" id="PF00271">
    <property type="entry name" value="Helicase_C"/>
    <property type="match status" value="1"/>
</dbReference>
<dbReference type="FunFam" id="3.40.50.300:FF:000108">
    <property type="entry name" value="ATP-dependent RNA helicase RhlE"/>
    <property type="match status" value="1"/>
</dbReference>
<dbReference type="Proteomes" id="UP000199415">
    <property type="component" value="Unassembled WGS sequence"/>
</dbReference>
<dbReference type="GO" id="GO:0005829">
    <property type="term" value="C:cytosol"/>
    <property type="evidence" value="ECO:0007669"/>
    <property type="project" value="TreeGrafter"/>
</dbReference>